<dbReference type="KEGG" id="cqu:CpipJ_CPIJ013640"/>
<reference evidence="1" key="1">
    <citation type="submission" date="2007-03" db="EMBL/GenBank/DDBJ databases">
        <title>Annotation of Culex pipiens quinquefasciatus.</title>
        <authorList>
            <consortium name="The Broad Institute Genome Sequencing Platform"/>
            <person name="Atkinson P.W."/>
            <person name="Hemingway J."/>
            <person name="Christensen B.M."/>
            <person name="Higgs S."/>
            <person name="Kodira C."/>
            <person name="Hannick L."/>
            <person name="Megy K."/>
            <person name="O'Leary S."/>
            <person name="Pearson M."/>
            <person name="Haas B.J."/>
            <person name="Mauceli E."/>
            <person name="Wortman J.R."/>
            <person name="Lee N.H."/>
            <person name="Guigo R."/>
            <person name="Stanke M."/>
            <person name="Alvarado L."/>
            <person name="Amedeo P."/>
            <person name="Antoine C.H."/>
            <person name="Arensburger P."/>
            <person name="Bidwell S.L."/>
            <person name="Crawford M."/>
            <person name="Camaro F."/>
            <person name="Devon K."/>
            <person name="Engels R."/>
            <person name="Hammond M."/>
            <person name="Howarth C."/>
            <person name="Koehrsen M."/>
            <person name="Lawson D."/>
            <person name="Montgomery P."/>
            <person name="Nene V."/>
            <person name="Nusbaum C."/>
            <person name="Puiu D."/>
            <person name="Romero-Severson J."/>
            <person name="Severson D.W."/>
            <person name="Shumway M."/>
            <person name="Sisk P."/>
            <person name="Stolte C."/>
            <person name="Zeng Q."/>
            <person name="Eisenstadt E."/>
            <person name="Fraser-Liggett C."/>
            <person name="Strausberg R."/>
            <person name="Galagan J."/>
            <person name="Birren B."/>
            <person name="Collins F.H."/>
        </authorList>
    </citation>
    <scope>NUCLEOTIDE SEQUENCE [LARGE SCALE GENOMIC DNA]</scope>
    <source>
        <strain evidence="1">JHB</strain>
    </source>
</reference>
<proteinExistence type="predicted"/>
<dbReference type="HOGENOM" id="CLU_1403726_0_0_1"/>
<dbReference type="OrthoDB" id="6275838at2759"/>
<keyword evidence="3" id="KW-1185">Reference proteome</keyword>
<dbReference type="EnsemblMetazoa" id="CPIJ013640-RA">
    <property type="protein sequence ID" value="CPIJ013640-PA"/>
    <property type="gene ID" value="CPIJ013640"/>
</dbReference>
<evidence type="ECO:0000313" key="1">
    <source>
        <dbReference type="EMBL" id="EDS38972.1"/>
    </source>
</evidence>
<gene>
    <name evidence="2" type="primary">6046535</name>
    <name evidence="1" type="ORF">CpipJ_CPIJ013640</name>
</gene>
<dbReference type="STRING" id="7176.B0X242"/>
<protein>
    <submittedName>
        <fullName evidence="1 2">Uncharacterized protein</fullName>
    </submittedName>
</protein>
<dbReference type="VEuPathDB" id="VectorBase:CPIJ013640"/>
<reference evidence="2" key="2">
    <citation type="submission" date="2020-05" db="UniProtKB">
        <authorList>
            <consortium name="EnsemblMetazoa"/>
        </authorList>
    </citation>
    <scope>IDENTIFICATION</scope>
    <source>
        <strain evidence="2">JHB</strain>
    </source>
</reference>
<dbReference type="eggNOG" id="KOG3514">
    <property type="taxonomic scope" value="Eukaryota"/>
</dbReference>
<evidence type="ECO:0000313" key="2">
    <source>
        <dbReference type="EnsemblMetazoa" id="CPIJ013640-PA"/>
    </source>
</evidence>
<accession>B0X242</accession>
<organism>
    <name type="scientific">Culex quinquefasciatus</name>
    <name type="common">Southern house mosquito</name>
    <name type="synonym">Culex pungens</name>
    <dbReference type="NCBI Taxonomy" id="7176"/>
    <lineage>
        <taxon>Eukaryota</taxon>
        <taxon>Metazoa</taxon>
        <taxon>Ecdysozoa</taxon>
        <taxon>Arthropoda</taxon>
        <taxon>Hexapoda</taxon>
        <taxon>Insecta</taxon>
        <taxon>Pterygota</taxon>
        <taxon>Neoptera</taxon>
        <taxon>Endopterygota</taxon>
        <taxon>Diptera</taxon>
        <taxon>Nematocera</taxon>
        <taxon>Culicoidea</taxon>
        <taxon>Culicidae</taxon>
        <taxon>Culicinae</taxon>
        <taxon>Culicini</taxon>
        <taxon>Culex</taxon>
        <taxon>Culex</taxon>
    </lineage>
</organism>
<dbReference type="EMBL" id="DS232279">
    <property type="protein sequence ID" value="EDS38972.1"/>
    <property type="molecule type" value="Genomic_DNA"/>
</dbReference>
<sequence length="194" mass="21439">MSGPADTHCIPAELTARNVPPENNPERIDAVAISKPATNHTVRHVKLHDFQRTFQRRTSLALMPPFKAVPARNEPFSGSSSRVETFPMTTTTSGYNSKLALLALPSVIFEPRFRGSVRNLVYSDQPGVSPRRQEMRQPRDIKTSDIGAGNIIPGASSWPTKSNYYSPGLEMPMQSIKHLWRVAASGQMGTRLAQ</sequence>
<evidence type="ECO:0000313" key="3">
    <source>
        <dbReference type="Proteomes" id="UP000002320"/>
    </source>
</evidence>
<dbReference type="Proteomes" id="UP000002320">
    <property type="component" value="Unassembled WGS sequence"/>
</dbReference>
<dbReference type="InParanoid" id="B0X242"/>
<dbReference type="VEuPathDB" id="VectorBase:CQUJHB004065"/>
<dbReference type="AlphaFoldDB" id="B0X242"/>
<name>B0X242_CULQU</name>